<dbReference type="InterPro" id="IPR013216">
    <property type="entry name" value="Methyltransf_11"/>
</dbReference>
<dbReference type="Pfam" id="PF08241">
    <property type="entry name" value="Methyltransf_11"/>
    <property type="match status" value="1"/>
</dbReference>
<protein>
    <submittedName>
        <fullName evidence="2">Class I SAM-dependent methyltransferase</fullName>
    </submittedName>
</protein>
<gene>
    <name evidence="2" type="ORF">H4F99_07120</name>
</gene>
<feature type="domain" description="Methyltransferase type 11" evidence="1">
    <location>
        <begin position="88"/>
        <end position="136"/>
    </location>
</feature>
<organism evidence="2 3">
    <name type="scientific">Marilutibacter penaei</name>
    <dbReference type="NCBI Taxonomy" id="2759900"/>
    <lineage>
        <taxon>Bacteria</taxon>
        <taxon>Pseudomonadati</taxon>
        <taxon>Pseudomonadota</taxon>
        <taxon>Gammaproteobacteria</taxon>
        <taxon>Lysobacterales</taxon>
        <taxon>Lysobacteraceae</taxon>
        <taxon>Marilutibacter</taxon>
    </lineage>
</organism>
<evidence type="ECO:0000313" key="3">
    <source>
        <dbReference type="Proteomes" id="UP000552587"/>
    </source>
</evidence>
<dbReference type="Proteomes" id="UP000552587">
    <property type="component" value="Unassembled WGS sequence"/>
</dbReference>
<dbReference type="InterPro" id="IPR029063">
    <property type="entry name" value="SAM-dependent_MTases_sf"/>
</dbReference>
<sequence length="221" mass="24521">MADGLREGLGCRGCGCNARQRAAAQVLLDALGSLPARATVRSTEQASRLHLALRRRTRLVGSEYLRSGWQRLRLTGWLWRQGAFELARHGDATALADPDARFDGVLSLDVLEHIPQPDLALREFARVLRPGGTLVLTVPFYEMQAGNRRIAELAGDGRVRHLGIPEFHGDPLSGGVPCFHHFGWQLLQDLRYAGFTQVDACRVQDPVHGIPQGQWVIHARR</sequence>
<dbReference type="EMBL" id="JACHTE010000004">
    <property type="protein sequence ID" value="MBB1088261.1"/>
    <property type="molecule type" value="Genomic_DNA"/>
</dbReference>
<keyword evidence="3" id="KW-1185">Reference proteome</keyword>
<dbReference type="SUPFAM" id="SSF53335">
    <property type="entry name" value="S-adenosyl-L-methionine-dependent methyltransferases"/>
    <property type="match status" value="1"/>
</dbReference>
<dbReference type="GO" id="GO:0032259">
    <property type="term" value="P:methylation"/>
    <property type="evidence" value="ECO:0007669"/>
    <property type="project" value="UniProtKB-KW"/>
</dbReference>
<evidence type="ECO:0000313" key="2">
    <source>
        <dbReference type="EMBL" id="MBB1088261.1"/>
    </source>
</evidence>
<dbReference type="RefSeq" id="WP_182669032.1">
    <property type="nucleotide sequence ID" value="NZ_JACHTE010000004.1"/>
</dbReference>
<evidence type="ECO:0000259" key="1">
    <source>
        <dbReference type="Pfam" id="PF08241"/>
    </source>
</evidence>
<accession>A0A7W3YEI8</accession>
<dbReference type="AlphaFoldDB" id="A0A7W3YEI8"/>
<comment type="caution">
    <text evidence="2">The sequence shown here is derived from an EMBL/GenBank/DDBJ whole genome shotgun (WGS) entry which is preliminary data.</text>
</comment>
<reference evidence="2 3" key="1">
    <citation type="submission" date="2020-07" db="EMBL/GenBank/DDBJ databases">
        <authorList>
            <person name="Xu S."/>
            <person name="Li A."/>
        </authorList>
    </citation>
    <scope>NUCLEOTIDE SEQUENCE [LARGE SCALE GENOMIC DNA]</scope>
    <source>
        <strain evidence="2 3">SG-8</strain>
    </source>
</reference>
<dbReference type="CDD" id="cd02440">
    <property type="entry name" value="AdoMet_MTases"/>
    <property type="match status" value="1"/>
</dbReference>
<keyword evidence="2" id="KW-0808">Transferase</keyword>
<dbReference type="Gene3D" id="3.40.50.150">
    <property type="entry name" value="Vaccinia Virus protein VP39"/>
    <property type="match status" value="1"/>
</dbReference>
<keyword evidence="2" id="KW-0489">Methyltransferase</keyword>
<dbReference type="GO" id="GO:0008757">
    <property type="term" value="F:S-adenosylmethionine-dependent methyltransferase activity"/>
    <property type="evidence" value="ECO:0007669"/>
    <property type="project" value="InterPro"/>
</dbReference>
<name>A0A7W3YEI8_9GAMM</name>
<proteinExistence type="predicted"/>